<keyword evidence="1" id="KW-0645">Protease</keyword>
<dbReference type="AlphaFoldDB" id="Q08WX6"/>
<sequence>MTTSATRASGLGPRARSAQVIGALWLVTLLACDGPGSDTALSPSEGYRAEASLHKVQLSAEQAARWEKSGTPHQVIGDYGSFKLVQVDDEALAALSATESVELRDDSNQLLLNAGVIDTASEHGQSLRGMKARTAGKGLHLVQFAGPIQPAWYQALEATGVQIITYIPHNAYLVYGDAGALDRLDTHVRTARAVQWNGDYLNDYKLHPSVLKAVTSTYTVQLVKDDEANGTTLALIRQLQSREGRIREALGYVNVTTALTLPQLYEIAARPDVVSIQPSFPPKKVDERQN</sequence>
<accession>Q08WX6</accession>
<dbReference type="Proteomes" id="UP000032702">
    <property type="component" value="Unassembled WGS sequence"/>
</dbReference>
<gene>
    <name evidence="1" type="ORF">STIAU_4406</name>
</gene>
<reference evidence="1 2" key="1">
    <citation type="submission" date="2006-04" db="EMBL/GenBank/DDBJ databases">
        <authorList>
            <person name="Nierman W.C."/>
        </authorList>
    </citation>
    <scope>NUCLEOTIDE SEQUENCE [LARGE SCALE GENOMIC DNA]</scope>
    <source>
        <strain evidence="1 2">DW4/3-1</strain>
    </source>
</reference>
<keyword evidence="1" id="KW-0378">Hydrolase</keyword>
<proteinExistence type="predicted"/>
<dbReference type="GO" id="GO:0006508">
    <property type="term" value="P:proteolysis"/>
    <property type="evidence" value="ECO:0007669"/>
    <property type="project" value="UniProtKB-KW"/>
</dbReference>
<name>Q08WX6_STIAD</name>
<feature type="non-terminal residue" evidence="1">
    <location>
        <position position="290"/>
    </location>
</feature>
<evidence type="ECO:0000313" key="1">
    <source>
        <dbReference type="EMBL" id="EAU64969.1"/>
    </source>
</evidence>
<dbReference type="GO" id="GO:0008233">
    <property type="term" value="F:peptidase activity"/>
    <property type="evidence" value="ECO:0007669"/>
    <property type="project" value="UniProtKB-KW"/>
</dbReference>
<comment type="caution">
    <text evidence="1">The sequence shown here is derived from an EMBL/GenBank/DDBJ whole genome shotgun (WGS) entry which is preliminary data.</text>
</comment>
<evidence type="ECO:0000313" key="2">
    <source>
        <dbReference type="Proteomes" id="UP000032702"/>
    </source>
</evidence>
<dbReference type="EMBL" id="AAMD01000097">
    <property type="protein sequence ID" value="EAU64969.1"/>
    <property type="molecule type" value="Genomic_DNA"/>
</dbReference>
<protein>
    <submittedName>
        <fullName evidence="1">Protease, putative</fullName>
    </submittedName>
</protein>
<dbReference type="PROSITE" id="PS51257">
    <property type="entry name" value="PROKAR_LIPOPROTEIN"/>
    <property type="match status" value="1"/>
</dbReference>
<organism evidence="1 2">
    <name type="scientific">Stigmatella aurantiaca (strain DW4/3-1)</name>
    <dbReference type="NCBI Taxonomy" id="378806"/>
    <lineage>
        <taxon>Bacteria</taxon>
        <taxon>Pseudomonadati</taxon>
        <taxon>Myxococcota</taxon>
        <taxon>Myxococcia</taxon>
        <taxon>Myxococcales</taxon>
        <taxon>Cystobacterineae</taxon>
        <taxon>Archangiaceae</taxon>
        <taxon>Stigmatella</taxon>
    </lineage>
</organism>